<dbReference type="Gene3D" id="2.40.270.10">
    <property type="entry name" value="DNA-directed RNA polymerase, subunit 2, domain 6"/>
    <property type="match status" value="1"/>
</dbReference>
<dbReference type="InterPro" id="IPR037033">
    <property type="entry name" value="DNA-dir_RNAP_su2_hyb_sf"/>
</dbReference>
<dbReference type="Pfam" id="PF04565">
    <property type="entry name" value="RNA_pol_Rpb2_3"/>
    <property type="match status" value="1"/>
</dbReference>
<evidence type="ECO:0000256" key="1">
    <source>
        <dbReference type="ARBA" id="ARBA00022478"/>
    </source>
</evidence>
<proteinExistence type="inferred from homology"/>
<dbReference type="GO" id="GO:0003899">
    <property type="term" value="F:DNA-directed RNA polymerase activity"/>
    <property type="evidence" value="ECO:0007669"/>
    <property type="project" value="UniProtKB-UniRule"/>
</dbReference>
<dbReference type="InterPro" id="IPR007120">
    <property type="entry name" value="DNA-dir_RNAP_su2_dom"/>
</dbReference>
<dbReference type="EMBL" id="DQBS01000152">
    <property type="protein sequence ID" value="HCO70248.1"/>
    <property type="molecule type" value="Genomic_DNA"/>
</dbReference>
<dbReference type="Gene3D" id="2.30.150.10">
    <property type="entry name" value="DNA-directed RNA polymerase, beta subunit, external 1 domain"/>
    <property type="match status" value="1"/>
</dbReference>
<keyword evidence="2 6" id="KW-0808">Transferase</keyword>
<feature type="domain" description="DNA-directed RNA polymerase beta subunit external 1" evidence="13">
    <location>
        <begin position="551"/>
        <end position="616"/>
    </location>
</feature>
<evidence type="ECO:0000256" key="7">
    <source>
        <dbReference type="RuleBase" id="RU000434"/>
    </source>
</evidence>
<dbReference type="InterPro" id="IPR007645">
    <property type="entry name" value="RNA_pol_Rpb2_3"/>
</dbReference>
<dbReference type="InterPro" id="IPR019462">
    <property type="entry name" value="DNA-dir_RNA_pol_bsu_external_1"/>
</dbReference>
<evidence type="ECO:0000256" key="5">
    <source>
        <dbReference type="ARBA" id="ARBA00048552"/>
    </source>
</evidence>
<dbReference type="InterPro" id="IPR007644">
    <property type="entry name" value="RNA_pol_bsu_protrusion"/>
</dbReference>
<dbReference type="Pfam" id="PF04560">
    <property type="entry name" value="RNA_pol_Rpb2_7"/>
    <property type="match status" value="1"/>
</dbReference>
<evidence type="ECO:0000259" key="10">
    <source>
        <dbReference type="Pfam" id="PF04560"/>
    </source>
</evidence>
<dbReference type="CDD" id="cd00653">
    <property type="entry name" value="RNA_pol_B_RPB2"/>
    <property type="match status" value="1"/>
</dbReference>
<dbReference type="SUPFAM" id="SSF64484">
    <property type="entry name" value="beta and beta-prime subunits of DNA dependent RNA-polymerase"/>
    <property type="match status" value="1"/>
</dbReference>
<dbReference type="AlphaFoldDB" id="A0A101GZS9"/>
<comment type="similarity">
    <text evidence="6 7">Belongs to the RNA polymerase beta chain family.</text>
</comment>
<keyword evidence="3 6" id="KW-0548">Nucleotidyltransferase</keyword>
<dbReference type="Proteomes" id="UP000264215">
    <property type="component" value="Unassembled WGS sequence"/>
</dbReference>
<dbReference type="Gene3D" id="3.90.1800.10">
    <property type="entry name" value="RNA polymerase alpha subunit dimerisation domain"/>
    <property type="match status" value="1"/>
</dbReference>
<evidence type="ECO:0000256" key="6">
    <source>
        <dbReference type="HAMAP-Rule" id="MF_01321"/>
    </source>
</evidence>
<dbReference type="Gene3D" id="2.40.50.150">
    <property type="match status" value="1"/>
</dbReference>
<feature type="domain" description="RNA polymerase beta subunit protrusion" evidence="11">
    <location>
        <begin position="25"/>
        <end position="457"/>
    </location>
</feature>
<comment type="catalytic activity">
    <reaction evidence="5 6 8">
        <text>RNA(n) + a ribonucleoside 5'-triphosphate = RNA(n+1) + diphosphate</text>
        <dbReference type="Rhea" id="RHEA:21248"/>
        <dbReference type="Rhea" id="RHEA-COMP:14527"/>
        <dbReference type="Rhea" id="RHEA-COMP:17342"/>
        <dbReference type="ChEBI" id="CHEBI:33019"/>
        <dbReference type="ChEBI" id="CHEBI:61557"/>
        <dbReference type="ChEBI" id="CHEBI:140395"/>
        <dbReference type="EC" id="2.7.7.6"/>
    </reaction>
</comment>
<evidence type="ECO:0000313" key="17">
    <source>
        <dbReference type="Proteomes" id="UP000264215"/>
    </source>
</evidence>
<evidence type="ECO:0000259" key="9">
    <source>
        <dbReference type="Pfam" id="PF00562"/>
    </source>
</evidence>
<dbReference type="PATRIC" id="fig|1236046.6.peg.784"/>
<dbReference type="InterPro" id="IPR007121">
    <property type="entry name" value="RNA_pol_bsu_CS"/>
</dbReference>
<reference evidence="14 17" key="3">
    <citation type="journal article" date="2018" name="Nat. Biotechnol.">
        <title>A standardized bacterial taxonomy based on genome phylogeny substantially revises the tree of life.</title>
        <authorList>
            <person name="Parks D.H."/>
            <person name="Chuvochina M."/>
            <person name="Waite D.W."/>
            <person name="Rinke C."/>
            <person name="Skarshewski A."/>
            <person name="Chaumeil P.A."/>
            <person name="Hugenholtz P."/>
        </authorList>
    </citation>
    <scope>NUCLEOTIDE SEQUENCE [LARGE SCALE GENOMIC DNA]</scope>
    <source>
        <strain evidence="14">UBA9905</strain>
    </source>
</reference>
<evidence type="ECO:0000256" key="3">
    <source>
        <dbReference type="ARBA" id="ARBA00022695"/>
    </source>
</evidence>
<sequence length="1174" mass="131582">MRKANFGKRERWVFGRVHEPLEIPNLIEIQTRSFEWFIDEGLLSVLKKYSPIKSQIQRSDLKKGEKGFSLDFVSTRIGEAKHSIQECKDKGLTYSVPLYVTVRITDLYTGEIKEEEAFFGYLPFMTDNASFIINGAERVIVNQLVRSPGVYFVDEPTKAVSGSLPIYIAHFLPVKGAWFEILLNPNKQIMQARIDRRRKLNFFVFLKALGYENDLDLLRLFESGYDGSDEDELLANVGSMILEDIKTPGGDLIAEKGTLLTEDIIARAIEADVKTIKLPLPIAMKTFIALQKTYGEGMTEDDAYIELFRKLRPGEIPRINAAKSYITNLYFSPDRFDFSDVGRYKVNSRLKKVYQDYLKEFEGRKVSKDTDYAEESSVLTVLDVVLAARHLTEIESRPELLDTKDHLGNKRVRTVGELMETEFEKAFIKIHKLLEEKLTIYTSFDKIAVQSLVNVRTLMTTLHQFFATSQLSQFMDQVNPLAELTNKRRLSAIGPGGLKREHARFEVRDVHHSHYGRMCPIETPEGANIGLMTSMATFAKIDKFGFLLTPYRKVQKGVASDDIVYLAADEEERYNIAHSTIAMDGNGRILDENVEIRYAGEVRYVNREDVDYMSVSPKQIVSISTSLIPFLENDDANRALMGSNMQRQAVPVIKSEAPIVGTGVEGVAARDSGYVVLAKHKGKVISVDGRRIIVQRLDEKGKPELDEKGKPIEDVYTLFKFVRTNQDTAVNQRPIVSVGEEVEKGAPIADGPSTEMGELALGKNVLVAFMPWEGYNFEDAILVNQELLEDDTFTTIHVEMYETIARDTQLGPEEITADIPNVSKESLKNLDESGIVRVGAYVTSQDILVGKVTPKGESETTPEEKIIRSVFGDRGRDVKDSSLKLPHGVEGRVIDVKVFEKEEVSELGSGINKLVKVFVGIRKPLDVGDKLAGRHGNKGVVSNIIPKEDMPFLPDGTPIQLVLSPLGVPSRMNVGQVLETHLGWLGKLTNRYFATPIFDGATEDEIMTELYEARKKFGLEGGDSEDLKTGKVTLRDGRTGSPFDFPIVVGIMYMLKLVHIAKDKIHARSTGPYSLIHQQPLGGKAHFGGQRFGEMEVWALEAYGAAHTLNEMLTIKSDDIKGRNDVYKAILKGINIPEPGIPESFKVLIKELQGLSLDVKVFDQNNVELDVDKL</sequence>
<dbReference type="Proteomes" id="UP000054260">
    <property type="component" value="Unassembled WGS sequence"/>
</dbReference>
<reference evidence="15" key="1">
    <citation type="journal article" date="2015" name="MBio">
        <title>Genome-resolved metagenomic analysis reveals roles for candidate phyla and other microbial community members in biogeochemical transformations in oil reservoirs.</title>
        <authorList>
            <person name="Hu P."/>
            <person name="Tom L."/>
            <person name="Singh A."/>
            <person name="Thomas B.C."/>
            <person name="Baker B.J."/>
            <person name="Piceno Y.M."/>
            <person name="Andersen G.L."/>
            <person name="Banfield J.F."/>
        </authorList>
    </citation>
    <scope>NUCLEOTIDE SEQUENCE [LARGE SCALE GENOMIC DNA]</scope>
    <source>
        <strain evidence="15">46_47</strain>
    </source>
</reference>
<dbReference type="InterPro" id="IPR007641">
    <property type="entry name" value="RNA_pol_Rpb2_7"/>
</dbReference>
<comment type="subunit">
    <text evidence="6 8">The RNAP catalytic core consists of 2 alpha, 1 beta, 1 beta' and 1 omega subunit. When a sigma factor is associated with the core the holoenzyme is formed, which can initiate transcription.</text>
</comment>
<keyword evidence="4 6" id="KW-0804">Transcription</keyword>
<dbReference type="NCBIfam" id="TIGR02013">
    <property type="entry name" value="rpoB"/>
    <property type="match status" value="1"/>
</dbReference>
<feature type="domain" description="RNA polymerase Rpb2" evidence="10">
    <location>
        <begin position="1088"/>
        <end position="1163"/>
    </location>
</feature>
<dbReference type="InterPro" id="IPR014724">
    <property type="entry name" value="RNA_pol_RPB2_OB-fold"/>
</dbReference>
<gene>
    <name evidence="6" type="primary">rpoB</name>
    <name evidence="14" type="ORF">DIT26_06700</name>
    <name evidence="15" type="ORF">XD86_0656</name>
</gene>
<dbReference type="InterPro" id="IPR010243">
    <property type="entry name" value="RNA_pol_bsu_bac"/>
</dbReference>
<dbReference type="EC" id="2.7.7.6" evidence="6 8"/>
<feature type="domain" description="DNA-directed RNA polymerase subunit 2 hybrid-binding" evidence="9">
    <location>
        <begin position="678"/>
        <end position="1085"/>
    </location>
</feature>
<evidence type="ECO:0000256" key="2">
    <source>
        <dbReference type="ARBA" id="ARBA00022679"/>
    </source>
</evidence>
<evidence type="ECO:0000259" key="11">
    <source>
        <dbReference type="Pfam" id="PF04563"/>
    </source>
</evidence>
<dbReference type="InterPro" id="IPR042107">
    <property type="entry name" value="DNA-dir_RNA_pol_bsu_ext_1_sf"/>
</dbReference>
<dbReference type="PROSITE" id="PS01166">
    <property type="entry name" value="RNA_POL_BETA"/>
    <property type="match status" value="1"/>
</dbReference>
<evidence type="ECO:0000256" key="4">
    <source>
        <dbReference type="ARBA" id="ARBA00023163"/>
    </source>
</evidence>
<dbReference type="PANTHER" id="PTHR20856">
    <property type="entry name" value="DNA-DIRECTED RNA POLYMERASE I SUBUNIT 2"/>
    <property type="match status" value="1"/>
</dbReference>
<dbReference type="GO" id="GO:0032549">
    <property type="term" value="F:ribonucleoside binding"/>
    <property type="evidence" value="ECO:0007669"/>
    <property type="project" value="InterPro"/>
</dbReference>
<evidence type="ECO:0000313" key="15">
    <source>
        <dbReference type="EMBL" id="KUK67685.1"/>
    </source>
</evidence>
<accession>A0A101GZS9</accession>
<protein>
    <recommendedName>
        <fullName evidence="6 8">DNA-directed RNA polymerase subunit beta</fullName>
        <shortName evidence="6">RNAP subunit beta</shortName>
        <ecNumber evidence="6 8">2.7.7.6</ecNumber>
    </recommendedName>
    <alternativeName>
        <fullName evidence="6">RNA polymerase subunit beta</fullName>
    </alternativeName>
    <alternativeName>
        <fullName evidence="6">Transcriptase subunit beta</fullName>
    </alternativeName>
</protein>
<organism evidence="15 16">
    <name type="scientific">Mesotoga infera</name>
    <dbReference type="NCBI Taxonomy" id="1236046"/>
    <lineage>
        <taxon>Bacteria</taxon>
        <taxon>Thermotogati</taxon>
        <taxon>Thermotogota</taxon>
        <taxon>Thermotogae</taxon>
        <taxon>Kosmotogales</taxon>
        <taxon>Kosmotogaceae</taxon>
        <taxon>Mesotoga</taxon>
    </lineage>
</organism>
<dbReference type="Pfam" id="PF04563">
    <property type="entry name" value="RNA_pol_Rpb2_1"/>
    <property type="match status" value="1"/>
</dbReference>
<evidence type="ECO:0000313" key="16">
    <source>
        <dbReference type="Proteomes" id="UP000054260"/>
    </source>
</evidence>
<dbReference type="InterPro" id="IPR015712">
    <property type="entry name" value="DNA-dir_RNA_pol_su2"/>
</dbReference>
<feature type="domain" description="RNA polymerase Rpb2" evidence="12">
    <location>
        <begin position="473"/>
        <end position="541"/>
    </location>
</feature>
<keyword evidence="1 6" id="KW-0240">DNA-directed RNA polymerase</keyword>
<comment type="caution">
    <text evidence="15">The sequence shown here is derived from an EMBL/GenBank/DDBJ whole genome shotgun (WGS) entry which is preliminary data.</text>
</comment>
<name>A0A101GZS9_9BACT</name>
<evidence type="ECO:0000313" key="14">
    <source>
        <dbReference type="EMBL" id="HCO70248.1"/>
    </source>
</evidence>
<dbReference type="GO" id="GO:0006351">
    <property type="term" value="P:DNA-templated transcription"/>
    <property type="evidence" value="ECO:0007669"/>
    <property type="project" value="UniProtKB-UniRule"/>
</dbReference>
<reference evidence="16" key="2">
    <citation type="journal article" date="2015" name="MBio">
        <title>Genome-Resolved Metagenomic Analysis Reveals Roles for Candidate Phyla and Other Microbial Community Members in Biogeochemical Transformations in Oil Reservoirs.</title>
        <authorList>
            <person name="Hu P."/>
            <person name="Tom L."/>
            <person name="Singh A."/>
            <person name="Thomas B.C."/>
            <person name="Baker B.J."/>
            <person name="Piceno Y.M."/>
            <person name="Andersen G.L."/>
            <person name="Banfield J.F."/>
        </authorList>
    </citation>
    <scope>NUCLEOTIDE SEQUENCE [LARGE SCALE GENOMIC DNA]</scope>
</reference>
<dbReference type="Gene3D" id="2.40.50.100">
    <property type="match status" value="1"/>
</dbReference>
<evidence type="ECO:0000256" key="8">
    <source>
        <dbReference type="RuleBase" id="RU363031"/>
    </source>
</evidence>
<dbReference type="Gene3D" id="3.90.1100.10">
    <property type="match status" value="2"/>
</dbReference>
<dbReference type="Pfam" id="PF10385">
    <property type="entry name" value="RNA_pol_Rpb2_45"/>
    <property type="match status" value="1"/>
</dbReference>
<dbReference type="GO" id="GO:0000428">
    <property type="term" value="C:DNA-directed RNA polymerase complex"/>
    <property type="evidence" value="ECO:0007669"/>
    <property type="project" value="UniProtKB-KW"/>
</dbReference>
<dbReference type="NCBIfam" id="NF001616">
    <property type="entry name" value="PRK00405.1"/>
    <property type="match status" value="1"/>
</dbReference>
<evidence type="ECO:0000259" key="13">
    <source>
        <dbReference type="Pfam" id="PF10385"/>
    </source>
</evidence>
<evidence type="ECO:0000259" key="12">
    <source>
        <dbReference type="Pfam" id="PF04565"/>
    </source>
</evidence>
<dbReference type="GO" id="GO:0003677">
    <property type="term" value="F:DNA binding"/>
    <property type="evidence" value="ECO:0007669"/>
    <property type="project" value="UniProtKB-UniRule"/>
</dbReference>
<dbReference type="Pfam" id="PF00562">
    <property type="entry name" value="RNA_pol_Rpb2_6"/>
    <property type="match status" value="1"/>
</dbReference>
<comment type="function">
    <text evidence="6 8">DNA-dependent RNA polymerase catalyzes the transcription of DNA into RNA using the four ribonucleoside triphosphates as substrates.</text>
</comment>
<dbReference type="EMBL" id="LGGH01000079">
    <property type="protein sequence ID" value="KUK67685.1"/>
    <property type="molecule type" value="Genomic_DNA"/>
</dbReference>
<dbReference type="HAMAP" id="MF_01321">
    <property type="entry name" value="RNApol_bact_RpoB"/>
    <property type="match status" value="1"/>
</dbReference>